<keyword evidence="1 3" id="KW-0820">tRNA-binding</keyword>
<evidence type="ECO:0000256" key="4">
    <source>
        <dbReference type="SAM" id="Phobius"/>
    </source>
</evidence>
<evidence type="ECO:0000259" key="5">
    <source>
        <dbReference type="PROSITE" id="PS50405"/>
    </source>
</evidence>
<dbReference type="InterPro" id="IPR002547">
    <property type="entry name" value="tRNA-bd_dom"/>
</dbReference>
<evidence type="ECO:0000256" key="2">
    <source>
        <dbReference type="ARBA" id="ARBA00022884"/>
    </source>
</evidence>
<keyword evidence="4" id="KW-1133">Transmembrane helix</keyword>
<dbReference type="OrthoDB" id="19141at2759"/>
<feature type="domain" description="GST C-terminal" evidence="5">
    <location>
        <begin position="58"/>
        <end position="179"/>
    </location>
</feature>
<dbReference type="VEuPathDB" id="PiroplasmaDB:BEWA_018490"/>
<evidence type="ECO:0000256" key="1">
    <source>
        <dbReference type="ARBA" id="ARBA00022555"/>
    </source>
</evidence>
<dbReference type="InterPro" id="IPR012340">
    <property type="entry name" value="NA-bd_OB-fold"/>
</dbReference>
<dbReference type="STRING" id="1537102.L0AVT8"/>
<gene>
    <name evidence="7" type="ORF">BEWA_018490</name>
</gene>
<dbReference type="InterPro" id="IPR051270">
    <property type="entry name" value="Tyrosine-tRNA_ligase_regulator"/>
</dbReference>
<dbReference type="Proteomes" id="UP000031512">
    <property type="component" value="Chromosome 1"/>
</dbReference>
<keyword evidence="4" id="KW-0812">Transmembrane</keyword>
<dbReference type="Gene3D" id="1.20.1050.130">
    <property type="match status" value="1"/>
</dbReference>
<dbReference type="SUPFAM" id="SSF47616">
    <property type="entry name" value="GST C-terminal domain-like"/>
    <property type="match status" value="1"/>
</dbReference>
<dbReference type="InterPro" id="IPR010987">
    <property type="entry name" value="Glutathione-S-Trfase_C-like"/>
</dbReference>
<dbReference type="GO" id="GO:0016874">
    <property type="term" value="F:ligase activity"/>
    <property type="evidence" value="ECO:0007669"/>
    <property type="project" value="UniProtKB-KW"/>
</dbReference>
<dbReference type="EMBL" id="CP001669">
    <property type="protein sequence ID" value="AFZ79004.1"/>
    <property type="molecule type" value="Genomic_DNA"/>
</dbReference>
<keyword evidence="8" id="KW-1185">Reference proteome</keyword>
<dbReference type="PROSITE" id="PS50886">
    <property type="entry name" value="TRBD"/>
    <property type="match status" value="1"/>
</dbReference>
<protein>
    <submittedName>
        <fullName evidence="7">Methionine-tRNA ligase, putative</fullName>
    </submittedName>
</protein>
<dbReference type="eggNOG" id="KOG2241">
    <property type="taxonomic scope" value="Eukaryota"/>
</dbReference>
<keyword evidence="7" id="KW-0436">Ligase</keyword>
<accession>L0AVT8</accession>
<dbReference type="KEGG" id="beq:BEWA_018490"/>
<dbReference type="GO" id="GO:0032991">
    <property type="term" value="C:protein-containing complex"/>
    <property type="evidence" value="ECO:0007669"/>
    <property type="project" value="UniProtKB-ARBA"/>
</dbReference>
<dbReference type="Gene3D" id="2.40.50.140">
    <property type="entry name" value="Nucleic acid-binding proteins"/>
    <property type="match status" value="1"/>
</dbReference>
<dbReference type="InterPro" id="IPR036282">
    <property type="entry name" value="Glutathione-S-Trfase_C_sf"/>
</dbReference>
<dbReference type="GeneID" id="15805884"/>
<keyword evidence="2 3" id="KW-0694">RNA-binding</keyword>
<dbReference type="CDD" id="cd10289">
    <property type="entry name" value="GST_C_AaRS_like"/>
    <property type="match status" value="1"/>
</dbReference>
<evidence type="ECO:0000259" key="6">
    <source>
        <dbReference type="PROSITE" id="PS50886"/>
    </source>
</evidence>
<name>L0AVT8_THEEQ</name>
<feature type="transmembrane region" description="Helical" evidence="4">
    <location>
        <begin position="114"/>
        <end position="134"/>
    </location>
</feature>
<reference evidence="7 8" key="1">
    <citation type="journal article" date="2012" name="BMC Genomics">
        <title>Comparative genomic analysis and phylogenetic position of Theileria equi.</title>
        <authorList>
            <person name="Kappmeyer L.S."/>
            <person name="Thiagarajan M."/>
            <person name="Herndon D.R."/>
            <person name="Ramsay J.D."/>
            <person name="Caler E."/>
            <person name="Djikeng A."/>
            <person name="Gillespie J.J."/>
            <person name="Lau A.O."/>
            <person name="Roalson E.H."/>
            <person name="Silva J.C."/>
            <person name="Silva M.G."/>
            <person name="Suarez C.E."/>
            <person name="Ueti M.W."/>
            <person name="Nene V.M."/>
            <person name="Mealey R.H."/>
            <person name="Knowles D.P."/>
            <person name="Brayton K.A."/>
        </authorList>
    </citation>
    <scope>NUCLEOTIDE SEQUENCE [LARGE SCALE GENOMIC DNA]</scope>
    <source>
        <strain evidence="7 8">WA</strain>
    </source>
</reference>
<dbReference type="CDD" id="cd02799">
    <property type="entry name" value="tRNA_bind_EMAP-II_like"/>
    <property type="match status" value="1"/>
</dbReference>
<dbReference type="InterPro" id="IPR053836">
    <property type="entry name" value="Arc1-like_N"/>
</dbReference>
<feature type="domain" description="TRNA-binding" evidence="6">
    <location>
        <begin position="214"/>
        <end position="316"/>
    </location>
</feature>
<sequence length="383" mass="43112">MEELVVDLSSNEGIILNLIWTYAGIGAIPLTAASSRNVVLLKFSDGRDSIKSLPTVLDYVFKTLEHQSLLIPSDIALQGTMDSFIDLAYKHNFDILDLESLRILDNYLLNETFLAGYSVTVADLVIFVSVYNWVLRSKQKERLEFGNLMRWFDHIQHLPEIITSIEGFSLISLFDEKLVITKEKKATKTASKKDAEGKKVKKSEVPVETRPYDDVTRLNILVGLVNSIRKHPGADKLYCLKIDIGTEVRSICSGLVEFLEPDQILNKKVCVLANLPPKVLRGEESNGMVLCVSNEDHTVVQLLEPPSDTPVGERISFDGYTGEPDGVLSTKKGKETFYMVQKDFICRDRIGYYKVVSTHNSCLIIERRIPTFVPQRVFAVAHL</sequence>
<dbReference type="GO" id="GO:0000049">
    <property type="term" value="F:tRNA binding"/>
    <property type="evidence" value="ECO:0007669"/>
    <property type="project" value="UniProtKB-UniRule"/>
</dbReference>
<dbReference type="PANTHER" id="PTHR11586">
    <property type="entry name" value="TRNA-AMINOACYLATION COFACTOR ARC1 FAMILY MEMBER"/>
    <property type="match status" value="1"/>
</dbReference>
<evidence type="ECO:0000313" key="7">
    <source>
        <dbReference type="EMBL" id="AFZ79004.1"/>
    </source>
</evidence>
<evidence type="ECO:0000313" key="8">
    <source>
        <dbReference type="Proteomes" id="UP000031512"/>
    </source>
</evidence>
<keyword evidence="4" id="KW-0472">Membrane</keyword>
<organism evidence="7 8">
    <name type="scientific">Theileria equi strain WA</name>
    <dbReference type="NCBI Taxonomy" id="1537102"/>
    <lineage>
        <taxon>Eukaryota</taxon>
        <taxon>Sar</taxon>
        <taxon>Alveolata</taxon>
        <taxon>Apicomplexa</taxon>
        <taxon>Aconoidasida</taxon>
        <taxon>Piroplasmida</taxon>
        <taxon>Theileriidae</taxon>
        <taxon>Theileria</taxon>
    </lineage>
</organism>
<dbReference type="Pfam" id="PF01588">
    <property type="entry name" value="tRNA_bind"/>
    <property type="match status" value="1"/>
</dbReference>
<dbReference type="PROSITE" id="PS50405">
    <property type="entry name" value="GST_CTER"/>
    <property type="match status" value="1"/>
</dbReference>
<dbReference type="RefSeq" id="XP_004828670.1">
    <property type="nucleotide sequence ID" value="XM_004828613.1"/>
</dbReference>
<dbReference type="Pfam" id="PF21972">
    <property type="entry name" value="Arc1p_N_like"/>
    <property type="match status" value="1"/>
</dbReference>
<evidence type="ECO:0000256" key="3">
    <source>
        <dbReference type="PROSITE-ProRule" id="PRU00209"/>
    </source>
</evidence>
<dbReference type="PANTHER" id="PTHR11586:SF33">
    <property type="entry name" value="AMINOACYL TRNA SYNTHASE COMPLEX-INTERACTING MULTIFUNCTIONAL PROTEIN 1"/>
    <property type="match status" value="1"/>
</dbReference>
<proteinExistence type="predicted"/>
<dbReference type="SUPFAM" id="SSF50249">
    <property type="entry name" value="Nucleic acid-binding proteins"/>
    <property type="match status" value="1"/>
</dbReference>
<dbReference type="AlphaFoldDB" id="L0AVT8"/>